<protein>
    <submittedName>
        <fullName evidence="1">Uncharacterized protein</fullName>
    </submittedName>
</protein>
<organism evidence="1 2">
    <name type="scientific">Violaceomyces palustris</name>
    <dbReference type="NCBI Taxonomy" id="1673888"/>
    <lineage>
        <taxon>Eukaryota</taxon>
        <taxon>Fungi</taxon>
        <taxon>Dikarya</taxon>
        <taxon>Basidiomycota</taxon>
        <taxon>Ustilaginomycotina</taxon>
        <taxon>Ustilaginomycetes</taxon>
        <taxon>Violaceomycetales</taxon>
        <taxon>Violaceomycetaceae</taxon>
        <taxon>Violaceomyces</taxon>
    </lineage>
</organism>
<sequence>MQTSPQPNDSMNTSSFSIDSFDFGADFSLPSGLDELSIFGSQNPTANHSEAGSAPASHHPSPSGARSESTPSHQTNQQLGSSLRHVQDLSRYESSASPQSHGPVGQATSEASGSSSGLEPLRFSGYLQRPQLEQQLQQQHHAQMASVAPPQLSIADLQRLLLEKERSERIQSMQTAMLKQQLEQLQRMQENQIQQSKPSHAAAGSYPMQQSLSHPSASEVSHSQQQQFLSAFQNVLSNTGGSAPQSLQAPSASQGVVWQPSPVGGGPQTAGQVPSDPSALAQYGLMTPMGSGAFSNGCPPNQAAFMSPLNIPGGAQHTGPSFEAHRGHDQSGSFTPLESPAITPASVFSNVGTTIGVNELFSPLTSPALRPQPPSMAEIMLPPAVQTQVYQQHQRNVSQSISSPAFGPITQGSTTPTASPLALMGKAGPSGSGPRKNRSATAESKANKVRPSPLIKPTQGRRKKDSVSGSASNLHGNNGNGTSSNSSSRRQSVGDPTTTNSSTSNAHSINTYMPGSHVRNKSLEASPSEGTASTPSPIDLSTSTMPPPPPPPPKPLTPGSIMGIKSSNGNSMILPQIQPQPHSPGRSQAAKGGSGEKRPSTRPSQTIAGPRSSKGKVKATPAEAPSESHPVQLANIAPFPTQQGSGAAGSKAVSFSGKPPLSRTNSSSVGPNGSTPIQPGGLSAADREAWLSYKNAGGLESRRTSHKAAEQKRRDSLKFCFDELRGLLPAISLDDDAPGGSLLGPDGRPEDQTAEDFKMSDVGDPEQARITNKAISKVALLRHSNEYLIRLKKRLERRDSEIQRYREQIKELRQGLGLPPMEEVEQPPSQEGKVGITSSGHESGEGLKSEANECGDDMDSSEPLLTLQGLGATLNGKDSNDSSGDSNGNESSESTVTGHSNKPSRIQTEATSVPAGSDEGDSGPMMTDQAQTQAVVTNSMDMS</sequence>
<keyword evidence="2" id="KW-1185">Reference proteome</keyword>
<accession>A0ACD0P5P3</accession>
<dbReference type="EMBL" id="KZ819724">
    <property type="protein sequence ID" value="PWN53468.1"/>
    <property type="molecule type" value="Genomic_DNA"/>
</dbReference>
<proteinExistence type="predicted"/>
<evidence type="ECO:0000313" key="1">
    <source>
        <dbReference type="EMBL" id="PWN53468.1"/>
    </source>
</evidence>
<reference evidence="1 2" key="1">
    <citation type="journal article" date="2018" name="Mol. Biol. Evol.">
        <title>Broad Genomic Sampling Reveals a Smut Pathogenic Ancestry of the Fungal Clade Ustilaginomycotina.</title>
        <authorList>
            <person name="Kijpornyongpan T."/>
            <person name="Mondo S.J."/>
            <person name="Barry K."/>
            <person name="Sandor L."/>
            <person name="Lee J."/>
            <person name="Lipzen A."/>
            <person name="Pangilinan J."/>
            <person name="LaButti K."/>
            <person name="Hainaut M."/>
            <person name="Henrissat B."/>
            <person name="Grigoriev I.V."/>
            <person name="Spatafora J.W."/>
            <person name="Aime M.C."/>
        </authorList>
    </citation>
    <scope>NUCLEOTIDE SEQUENCE [LARGE SCALE GENOMIC DNA]</scope>
    <source>
        <strain evidence="1 2">SA 807</strain>
    </source>
</reference>
<dbReference type="Proteomes" id="UP000245626">
    <property type="component" value="Unassembled WGS sequence"/>
</dbReference>
<evidence type="ECO:0000313" key="2">
    <source>
        <dbReference type="Proteomes" id="UP000245626"/>
    </source>
</evidence>
<name>A0ACD0P5P3_9BASI</name>
<gene>
    <name evidence="1" type="ORF">IE53DRAFT_384041</name>
</gene>